<dbReference type="InterPro" id="IPR042099">
    <property type="entry name" value="ANL_N_sf"/>
</dbReference>
<protein>
    <submittedName>
        <fullName evidence="3">Acyl-CoA synthetase</fullName>
    </submittedName>
</protein>
<name>A0A849L4K6_9RHOB</name>
<feature type="domain" description="AMP-binding enzyme C-terminal" evidence="2">
    <location>
        <begin position="487"/>
        <end position="562"/>
    </location>
</feature>
<dbReference type="Pfam" id="PF00501">
    <property type="entry name" value="AMP-binding"/>
    <property type="match status" value="1"/>
</dbReference>
<sequence>MIEVATRADVRAIETSQPLAECWTARSLYEMLSQTADRFPDRPALSFQLKSGPRDKAETLTWRELREQVTRAANLFRRLGIGDTDVIAYVLPNCTDAVVTLLAGATAGIVNPINPLLDERQIAGILHETGARAVVTLAPFPKTDLNEKVGRAIAHAPNVEVVLEIDLARHLGFPESWIVPFIRPRHRRTHKANVVEFRASLRGERASELAFAEPLDDRVCAYFHTGGTTGEPKIVQHRASGILYNGWCGATYMFNERDVLICPLPMFHVLAAYPVLMSCLMSGAHFVLPTPQGFRGAGVLKNFWKLVERYRVTFMVMVPTAAAALMNRPVDADISTLRFAICGSAALPPELFRRFEAAVDLRICEGYGLTEATCLVAINPPHGERRIGSVGFPFPHTDIRICICDEDGTILRDCAVDEAGEICVAGPGVEAGAAYTDPDRNRGLFAGGTHLRTGDLGRIDADGYIWITGRAKDIIIRGGHNIDPAVIENALMAHPDVRFVGAVGQPDASSGEVPVAYVELHEGAAVTDKDLLAHARDNIGERAAQPRQVEIVAELPKTAVGKVHKPELRKQAIARVYGDTLRRAGLPVSVAAVVEDRKLGLVAALSREGEASDADVDEALASLNRPWRWVE</sequence>
<dbReference type="InterPro" id="IPR025110">
    <property type="entry name" value="AMP-bd_C"/>
</dbReference>
<dbReference type="InterPro" id="IPR050237">
    <property type="entry name" value="ATP-dep_AMP-bd_enzyme"/>
</dbReference>
<dbReference type="EMBL" id="JABFBC010000002">
    <property type="protein sequence ID" value="NNU81081.1"/>
    <property type="molecule type" value="Genomic_DNA"/>
</dbReference>
<dbReference type="Proteomes" id="UP000572377">
    <property type="component" value="Unassembled WGS sequence"/>
</dbReference>
<dbReference type="SUPFAM" id="SSF56801">
    <property type="entry name" value="Acetyl-CoA synthetase-like"/>
    <property type="match status" value="1"/>
</dbReference>
<evidence type="ECO:0000313" key="4">
    <source>
        <dbReference type="Proteomes" id="UP000572377"/>
    </source>
</evidence>
<gene>
    <name evidence="3" type="ORF">HMH01_11605</name>
</gene>
<evidence type="ECO:0000259" key="1">
    <source>
        <dbReference type="Pfam" id="PF00501"/>
    </source>
</evidence>
<reference evidence="3 4" key="1">
    <citation type="submission" date="2020-05" db="EMBL/GenBank/DDBJ databases">
        <title>Gimesia benthica sp. nov., a novel planctomycete isolated from a deep-sea water sample of the Northwest Indian Ocean.</title>
        <authorList>
            <person name="Wang J."/>
            <person name="Ruan C."/>
            <person name="Song L."/>
            <person name="Zhu Y."/>
            <person name="Li A."/>
            <person name="Zheng X."/>
            <person name="Wang L."/>
            <person name="Lu Z."/>
            <person name="Huang Y."/>
            <person name="Du W."/>
            <person name="Zhou Y."/>
            <person name="Huang L."/>
            <person name="Dai X."/>
        </authorList>
    </citation>
    <scope>NUCLEOTIDE SEQUENCE [LARGE SCALE GENOMIC DNA]</scope>
    <source>
        <strain evidence="3 4">YYQ-30</strain>
    </source>
</reference>
<dbReference type="Gene3D" id="3.30.300.30">
    <property type="match status" value="1"/>
</dbReference>
<evidence type="ECO:0000259" key="2">
    <source>
        <dbReference type="Pfam" id="PF13193"/>
    </source>
</evidence>
<keyword evidence="4" id="KW-1185">Reference proteome</keyword>
<dbReference type="InterPro" id="IPR045851">
    <property type="entry name" value="AMP-bd_C_sf"/>
</dbReference>
<dbReference type="PROSITE" id="PS00455">
    <property type="entry name" value="AMP_BINDING"/>
    <property type="match status" value="1"/>
</dbReference>
<dbReference type="InterPro" id="IPR020845">
    <property type="entry name" value="AMP-binding_CS"/>
</dbReference>
<dbReference type="Pfam" id="PF13193">
    <property type="entry name" value="AMP-binding_C"/>
    <property type="match status" value="1"/>
</dbReference>
<dbReference type="AlphaFoldDB" id="A0A849L4K6"/>
<feature type="domain" description="AMP-dependent synthetase/ligase" evidence="1">
    <location>
        <begin position="33"/>
        <end position="430"/>
    </location>
</feature>
<dbReference type="PANTHER" id="PTHR43767">
    <property type="entry name" value="LONG-CHAIN-FATTY-ACID--COA LIGASE"/>
    <property type="match status" value="1"/>
</dbReference>
<accession>A0A849L4K6</accession>
<dbReference type="GO" id="GO:0016878">
    <property type="term" value="F:acid-thiol ligase activity"/>
    <property type="evidence" value="ECO:0007669"/>
    <property type="project" value="UniProtKB-ARBA"/>
</dbReference>
<dbReference type="InterPro" id="IPR000873">
    <property type="entry name" value="AMP-dep_synth/lig_dom"/>
</dbReference>
<dbReference type="Gene3D" id="3.40.50.12780">
    <property type="entry name" value="N-terminal domain of ligase-like"/>
    <property type="match status" value="1"/>
</dbReference>
<dbReference type="PANTHER" id="PTHR43767:SF1">
    <property type="entry name" value="NONRIBOSOMAL PEPTIDE SYNTHASE PES1 (EUROFUNG)-RELATED"/>
    <property type="match status" value="1"/>
</dbReference>
<evidence type="ECO:0000313" key="3">
    <source>
        <dbReference type="EMBL" id="NNU81081.1"/>
    </source>
</evidence>
<organism evidence="3 4">
    <name type="scientific">Halovulum dunhuangense</name>
    <dbReference type="NCBI Taxonomy" id="1505036"/>
    <lineage>
        <taxon>Bacteria</taxon>
        <taxon>Pseudomonadati</taxon>
        <taxon>Pseudomonadota</taxon>
        <taxon>Alphaproteobacteria</taxon>
        <taxon>Rhodobacterales</taxon>
        <taxon>Paracoccaceae</taxon>
        <taxon>Halovulum</taxon>
    </lineage>
</organism>
<proteinExistence type="predicted"/>
<dbReference type="NCBIfam" id="NF005714">
    <property type="entry name" value="PRK07529.1"/>
    <property type="match status" value="1"/>
</dbReference>
<comment type="caution">
    <text evidence="3">The sequence shown here is derived from an EMBL/GenBank/DDBJ whole genome shotgun (WGS) entry which is preliminary data.</text>
</comment>